<dbReference type="Proteomes" id="UP000682982">
    <property type="component" value="Unassembled WGS sequence"/>
</dbReference>
<keyword evidence="2" id="KW-1185">Reference proteome</keyword>
<evidence type="ECO:0000313" key="2">
    <source>
        <dbReference type="Proteomes" id="UP000682982"/>
    </source>
</evidence>
<sequence>MMFSPVLPGHKILGGSFQTYYPMQDRVGKKHNIWEWNLGGEEAVLREIFQLFQQEWRSIEAKDQAGSLMLAGIGISHSDVPALLARLSSSSIASQDRIYDLLCGCRQIDLSTATYCQFSFNQAYFSYPKTKSALYQKYLNGKKLESGKSVWDMYESKDFSSIESRCSEETDDALAIYKAMFDIKKKNDRSIARLKKLDKMSEAQAPVASEI</sequence>
<comment type="caution">
    <text evidence="1">The sequence shown here is derived from an EMBL/GenBank/DDBJ whole genome shotgun (WGS) entry which is preliminary data.</text>
</comment>
<name>A0ABS5H4K1_9BURK</name>
<proteinExistence type="predicted"/>
<protein>
    <submittedName>
        <fullName evidence="1">Uncharacterized protein</fullName>
    </submittedName>
</protein>
<evidence type="ECO:0000313" key="1">
    <source>
        <dbReference type="EMBL" id="MBR7793452.1"/>
    </source>
</evidence>
<accession>A0ABS5H4K1</accession>
<gene>
    <name evidence="1" type="ORF">KDM87_12670</name>
</gene>
<reference evidence="1 2" key="1">
    <citation type="submission" date="2021-04" db="EMBL/GenBank/DDBJ databases">
        <title>novel species isolated from subtropical streams in China.</title>
        <authorList>
            <person name="Lu H."/>
        </authorList>
    </citation>
    <scope>NUCLEOTIDE SEQUENCE [LARGE SCALE GENOMIC DNA]</scope>
    <source>
        <strain evidence="1 2">FT147W</strain>
    </source>
</reference>
<dbReference type="RefSeq" id="WP_212679418.1">
    <property type="nucleotide sequence ID" value="NZ_JAGSPK010000004.1"/>
</dbReference>
<dbReference type="EMBL" id="JAGSPK010000004">
    <property type="protein sequence ID" value="MBR7793452.1"/>
    <property type="molecule type" value="Genomic_DNA"/>
</dbReference>
<organism evidence="1 2">
    <name type="scientific">Undibacterium rivi</name>
    <dbReference type="NCBI Taxonomy" id="2828729"/>
    <lineage>
        <taxon>Bacteria</taxon>
        <taxon>Pseudomonadati</taxon>
        <taxon>Pseudomonadota</taxon>
        <taxon>Betaproteobacteria</taxon>
        <taxon>Burkholderiales</taxon>
        <taxon>Oxalobacteraceae</taxon>
        <taxon>Undibacterium</taxon>
    </lineage>
</organism>